<dbReference type="Pfam" id="PF00656">
    <property type="entry name" value="Peptidase_C14"/>
    <property type="match status" value="1"/>
</dbReference>
<keyword evidence="8" id="KW-0788">Thiol protease</keyword>
<dbReference type="PANTHER" id="PTHR10454:SF206">
    <property type="entry name" value="CASPASE-6"/>
    <property type="match status" value="1"/>
</dbReference>
<dbReference type="InterPro" id="IPR001309">
    <property type="entry name" value="Pept_C14_p20"/>
</dbReference>
<dbReference type="GO" id="GO:0005737">
    <property type="term" value="C:cytoplasm"/>
    <property type="evidence" value="ECO:0007669"/>
    <property type="project" value="UniProtKB-SubCell"/>
</dbReference>
<protein>
    <recommendedName>
        <fullName evidence="15">Caspase-6</fullName>
        <ecNumber evidence="14">3.4.22.59</ecNumber>
    </recommendedName>
</protein>
<dbReference type="GO" id="GO:0043525">
    <property type="term" value="P:positive regulation of neuron apoptotic process"/>
    <property type="evidence" value="ECO:0007669"/>
    <property type="project" value="TreeGrafter"/>
</dbReference>
<comment type="catalytic activity">
    <reaction evidence="12">
        <text>Strict requirement for Asp at position P1 and has a preferred cleavage sequence of Val-Glu-His-Asp-|-.</text>
        <dbReference type="EC" id="3.4.22.59"/>
    </reaction>
</comment>
<evidence type="ECO:0000256" key="15">
    <source>
        <dbReference type="ARBA" id="ARBA00029534"/>
    </source>
</evidence>
<dbReference type="InterPro" id="IPR015917">
    <property type="entry name" value="Pept_C14A"/>
</dbReference>
<evidence type="ECO:0000256" key="7">
    <source>
        <dbReference type="ARBA" id="ARBA00022801"/>
    </source>
</evidence>
<keyword evidence="20" id="KW-1185">Reference proteome</keyword>
<dbReference type="SUPFAM" id="SSF52129">
    <property type="entry name" value="Caspase-like"/>
    <property type="match status" value="1"/>
</dbReference>
<evidence type="ECO:0000256" key="2">
    <source>
        <dbReference type="ARBA" id="ARBA00004496"/>
    </source>
</evidence>
<evidence type="ECO:0000259" key="18">
    <source>
        <dbReference type="PROSITE" id="PS50208"/>
    </source>
</evidence>
<comment type="subunit">
    <text evidence="13">Heterotetramer that consists of two anti-parallel arranged heterodimers, each one formed by a 18 kDa (Caspase-6 subunit p18) and a 11 kDa (Caspase-6 subunit p11) subunit.</text>
</comment>
<evidence type="ECO:0000256" key="16">
    <source>
        <dbReference type="RuleBase" id="RU003971"/>
    </source>
</evidence>
<evidence type="ECO:0000256" key="8">
    <source>
        <dbReference type="ARBA" id="ARBA00022807"/>
    </source>
</evidence>
<dbReference type="InterPro" id="IPR002138">
    <property type="entry name" value="Pept_C14_p10"/>
</dbReference>
<dbReference type="AlphaFoldDB" id="A0AAN8JXP0"/>
<comment type="caution">
    <text evidence="19">The sequence shown here is derived from an EMBL/GenBank/DDBJ whole genome shotgun (WGS) entry which is preliminary data.</text>
</comment>
<keyword evidence="6" id="KW-0053">Apoptosis</keyword>
<evidence type="ECO:0000256" key="5">
    <source>
        <dbReference type="ARBA" id="ARBA00022670"/>
    </source>
</evidence>
<proteinExistence type="inferred from homology"/>
<comment type="subcellular location">
    <subcellularLocation>
        <location evidence="2">Cytoplasm</location>
    </subcellularLocation>
    <subcellularLocation>
        <location evidence="1">Nucleus</location>
    </subcellularLocation>
</comment>
<gene>
    <name evidence="19" type="ORF">SNE40_005795</name>
</gene>
<evidence type="ECO:0000256" key="12">
    <source>
        <dbReference type="ARBA" id="ARBA00029356"/>
    </source>
</evidence>
<dbReference type="Proteomes" id="UP001347796">
    <property type="component" value="Unassembled WGS sequence"/>
</dbReference>
<evidence type="ECO:0000256" key="14">
    <source>
        <dbReference type="ARBA" id="ARBA00029486"/>
    </source>
</evidence>
<evidence type="ECO:0000313" key="20">
    <source>
        <dbReference type="Proteomes" id="UP001347796"/>
    </source>
</evidence>
<sequence>MSQDFGIKAGPNCNHQGCNNDTYCFHHGKRGKALIFNQSVFDDLPSRHGAKHDREKMESCFRYLNFDVVVYKECSAEEICLYLDQESERDHVDEDCLVCIFMSHGSDGQINARDNSIQISTIMNYFNSRSCPSLEGKPKLLFVNACRGDRLDTGVDVVDATNVEDIVEAVQMVIPTEEDFLLACSVVSGYASARDFRKGSCFVSALGEALQKHGKSMDLIKLLTIVNAKVALEFERKGGTKQMPCVYSTLTKDVFL</sequence>
<keyword evidence="7" id="KW-0378">Hydrolase</keyword>
<dbReference type="PROSITE" id="PS50208">
    <property type="entry name" value="CASPASE_P20"/>
    <property type="match status" value="1"/>
</dbReference>
<keyword evidence="10" id="KW-0865">Zymogen</keyword>
<dbReference type="InterPro" id="IPR011600">
    <property type="entry name" value="Pept_C14_caspase"/>
</dbReference>
<dbReference type="PROSITE" id="PS50207">
    <property type="entry name" value="CASPASE_P10"/>
    <property type="match status" value="1"/>
</dbReference>
<dbReference type="PANTHER" id="PTHR10454">
    <property type="entry name" value="CASPASE"/>
    <property type="match status" value="1"/>
</dbReference>
<dbReference type="GO" id="GO:0006915">
    <property type="term" value="P:apoptotic process"/>
    <property type="evidence" value="ECO:0007669"/>
    <property type="project" value="UniProtKB-KW"/>
</dbReference>
<organism evidence="19 20">
    <name type="scientific">Patella caerulea</name>
    <name type="common">Rayed Mediterranean limpet</name>
    <dbReference type="NCBI Taxonomy" id="87958"/>
    <lineage>
        <taxon>Eukaryota</taxon>
        <taxon>Metazoa</taxon>
        <taxon>Spiralia</taxon>
        <taxon>Lophotrochozoa</taxon>
        <taxon>Mollusca</taxon>
        <taxon>Gastropoda</taxon>
        <taxon>Patellogastropoda</taxon>
        <taxon>Patelloidea</taxon>
        <taxon>Patellidae</taxon>
        <taxon>Patella</taxon>
    </lineage>
</organism>
<dbReference type="CDD" id="cd00032">
    <property type="entry name" value="CASc"/>
    <property type="match status" value="1"/>
</dbReference>
<keyword evidence="5" id="KW-0645">Protease</keyword>
<feature type="domain" description="Caspase family p20" evidence="18">
    <location>
        <begin position="29"/>
        <end position="150"/>
    </location>
</feature>
<dbReference type="EC" id="3.4.22.59" evidence="14"/>
<dbReference type="EMBL" id="JAZGQO010000004">
    <property type="protein sequence ID" value="KAK6187862.1"/>
    <property type="molecule type" value="Genomic_DNA"/>
</dbReference>
<dbReference type="SMART" id="SM00115">
    <property type="entry name" value="CASc"/>
    <property type="match status" value="1"/>
</dbReference>
<keyword evidence="9" id="KW-0068">Autocatalytic cleavage</keyword>
<keyword evidence="4" id="KW-0963">Cytoplasm</keyword>
<name>A0AAN8JXP0_PATCE</name>
<dbReference type="PRINTS" id="PR00376">
    <property type="entry name" value="IL1BCENZYME"/>
</dbReference>
<dbReference type="PROSITE" id="PS01121">
    <property type="entry name" value="CASPASE_HIS"/>
    <property type="match status" value="1"/>
</dbReference>
<feature type="domain" description="Caspase family p10" evidence="17">
    <location>
        <begin position="170"/>
        <end position="256"/>
    </location>
</feature>
<accession>A0AAN8JXP0</accession>
<evidence type="ECO:0000256" key="4">
    <source>
        <dbReference type="ARBA" id="ARBA00022490"/>
    </source>
</evidence>
<evidence type="ECO:0000256" key="13">
    <source>
        <dbReference type="ARBA" id="ARBA00029473"/>
    </source>
</evidence>
<evidence type="ECO:0000256" key="1">
    <source>
        <dbReference type="ARBA" id="ARBA00004123"/>
    </source>
</evidence>
<comment type="similarity">
    <text evidence="3 16">Belongs to the peptidase C14A family.</text>
</comment>
<evidence type="ECO:0000256" key="11">
    <source>
        <dbReference type="ARBA" id="ARBA00023242"/>
    </source>
</evidence>
<evidence type="ECO:0000259" key="17">
    <source>
        <dbReference type="PROSITE" id="PS50207"/>
    </source>
</evidence>
<evidence type="ECO:0000256" key="10">
    <source>
        <dbReference type="ARBA" id="ARBA00023145"/>
    </source>
</evidence>
<dbReference type="GO" id="GO:0004197">
    <property type="term" value="F:cysteine-type endopeptidase activity"/>
    <property type="evidence" value="ECO:0007669"/>
    <property type="project" value="InterPro"/>
</dbReference>
<keyword evidence="11" id="KW-0539">Nucleus</keyword>
<evidence type="ECO:0000313" key="19">
    <source>
        <dbReference type="EMBL" id="KAK6187862.1"/>
    </source>
</evidence>
<reference evidence="19 20" key="1">
    <citation type="submission" date="2024-01" db="EMBL/GenBank/DDBJ databases">
        <title>The genome of the rayed Mediterranean limpet Patella caerulea (Linnaeus, 1758).</title>
        <authorList>
            <person name="Anh-Thu Weber A."/>
            <person name="Halstead-Nussloch G."/>
        </authorList>
    </citation>
    <scope>NUCLEOTIDE SEQUENCE [LARGE SCALE GENOMIC DNA]</scope>
    <source>
        <strain evidence="19">AATW-2023a</strain>
        <tissue evidence="19">Whole specimen</tissue>
    </source>
</reference>
<evidence type="ECO:0000256" key="9">
    <source>
        <dbReference type="ARBA" id="ARBA00022813"/>
    </source>
</evidence>
<dbReference type="GO" id="GO:0006508">
    <property type="term" value="P:proteolysis"/>
    <property type="evidence" value="ECO:0007669"/>
    <property type="project" value="UniProtKB-KW"/>
</dbReference>
<dbReference type="GO" id="GO:0005634">
    <property type="term" value="C:nucleus"/>
    <property type="evidence" value="ECO:0007669"/>
    <property type="project" value="UniProtKB-SubCell"/>
</dbReference>
<evidence type="ECO:0000256" key="3">
    <source>
        <dbReference type="ARBA" id="ARBA00010134"/>
    </source>
</evidence>
<dbReference type="InterPro" id="IPR016129">
    <property type="entry name" value="Caspase_his_AS"/>
</dbReference>
<dbReference type="InterPro" id="IPR029030">
    <property type="entry name" value="Caspase-like_dom_sf"/>
</dbReference>
<evidence type="ECO:0000256" key="6">
    <source>
        <dbReference type="ARBA" id="ARBA00022703"/>
    </source>
</evidence>
<dbReference type="InterPro" id="IPR002398">
    <property type="entry name" value="Pept_C14"/>
</dbReference>
<dbReference type="Gene3D" id="3.40.50.1460">
    <property type="match status" value="1"/>
</dbReference>